<dbReference type="GO" id="GO:0005634">
    <property type="term" value="C:nucleus"/>
    <property type="evidence" value="ECO:0000318"/>
    <property type="project" value="GO_Central"/>
</dbReference>
<dbReference type="GeneID" id="107792031"/>
<dbReference type="InterPro" id="IPR017888">
    <property type="entry name" value="CYC/TB1_R_domain"/>
</dbReference>
<evidence type="ECO:0000256" key="6">
    <source>
        <dbReference type="ARBA" id="ARBA00023242"/>
    </source>
</evidence>
<gene>
    <name evidence="11" type="primary">LOC107792031</name>
</gene>
<keyword evidence="6" id="KW-0539">Nucleus</keyword>
<keyword evidence="5" id="KW-0804">Transcription</keyword>
<feature type="compositionally biased region" description="Basic and acidic residues" evidence="7">
    <location>
        <begin position="219"/>
        <end position="245"/>
    </location>
</feature>
<evidence type="ECO:0000256" key="7">
    <source>
        <dbReference type="SAM" id="MobiDB-lite"/>
    </source>
</evidence>
<feature type="compositionally biased region" description="Low complexity" evidence="7">
    <location>
        <begin position="194"/>
        <end position="205"/>
    </location>
</feature>
<proteinExistence type="predicted"/>
<dbReference type="InterPro" id="IPR017887">
    <property type="entry name" value="TF_TCP_subgr"/>
</dbReference>
<dbReference type="GO" id="GO:2000032">
    <property type="term" value="P:regulation of secondary shoot formation"/>
    <property type="evidence" value="ECO:0000318"/>
    <property type="project" value="GO_Central"/>
</dbReference>
<evidence type="ECO:0000259" key="8">
    <source>
        <dbReference type="PROSITE" id="PS51369"/>
    </source>
</evidence>
<dbReference type="InterPro" id="IPR005333">
    <property type="entry name" value="Transcription_factor_TCP"/>
</dbReference>
<dbReference type="GO" id="GO:0003700">
    <property type="term" value="F:DNA-binding transcription factor activity"/>
    <property type="evidence" value="ECO:0000318"/>
    <property type="project" value="GO_Central"/>
</dbReference>
<dbReference type="AlphaFoldDB" id="A0A1S3ZZI0"/>
<dbReference type="SMR" id="A0A1S3ZZI0"/>
<evidence type="ECO:0000259" key="9">
    <source>
        <dbReference type="PROSITE" id="PS51370"/>
    </source>
</evidence>
<accession>A0A1S3ZZI0</accession>
<keyword evidence="2" id="KW-0217">Developmental protein</keyword>
<evidence type="ECO:0000313" key="11">
    <source>
        <dbReference type="RefSeq" id="XP_016469721.1"/>
    </source>
</evidence>
<reference evidence="10" key="1">
    <citation type="journal article" date="2014" name="Nat. Commun.">
        <title>The tobacco genome sequence and its comparison with those of tomato and potato.</title>
        <authorList>
            <person name="Sierro N."/>
            <person name="Battey J.N."/>
            <person name="Ouadi S."/>
            <person name="Bakaher N."/>
            <person name="Bovet L."/>
            <person name="Willig A."/>
            <person name="Goepfert S."/>
            <person name="Peitsch M.C."/>
            <person name="Ivanov N.V."/>
        </authorList>
    </citation>
    <scope>NUCLEOTIDE SEQUENCE [LARGE SCALE GENOMIC DNA]</scope>
</reference>
<keyword evidence="4" id="KW-0238">DNA-binding</keyword>
<evidence type="ECO:0000256" key="2">
    <source>
        <dbReference type="ARBA" id="ARBA00022473"/>
    </source>
</evidence>
<dbReference type="Proteomes" id="UP000790787">
    <property type="component" value="Chromosome 16"/>
</dbReference>
<feature type="region of interest" description="Disordered" evidence="7">
    <location>
        <begin position="97"/>
        <end position="129"/>
    </location>
</feature>
<dbReference type="RefSeq" id="XP_016469721.1">
    <property type="nucleotide sequence ID" value="XM_016614235.2"/>
</dbReference>
<dbReference type="PROSITE" id="PS51369">
    <property type="entry name" value="TCP"/>
    <property type="match status" value="1"/>
</dbReference>
<dbReference type="PaxDb" id="4097-A0A1S3ZZI0"/>
<name>A0A1S3ZZI0_TOBAC</name>
<feature type="compositionally biased region" description="Basic residues" evidence="7">
    <location>
        <begin position="107"/>
        <end position="129"/>
    </location>
</feature>
<evidence type="ECO:0000256" key="4">
    <source>
        <dbReference type="ARBA" id="ARBA00023125"/>
    </source>
</evidence>
<dbReference type="STRING" id="4097.A0A1S3ZZI0"/>
<feature type="region of interest" description="Disordered" evidence="7">
    <location>
        <begin position="308"/>
        <end position="337"/>
    </location>
</feature>
<organism evidence="10 11">
    <name type="scientific">Nicotiana tabacum</name>
    <name type="common">Common tobacco</name>
    <dbReference type="NCBI Taxonomy" id="4097"/>
    <lineage>
        <taxon>Eukaryota</taxon>
        <taxon>Viridiplantae</taxon>
        <taxon>Streptophyta</taxon>
        <taxon>Embryophyta</taxon>
        <taxon>Tracheophyta</taxon>
        <taxon>Spermatophyta</taxon>
        <taxon>Magnoliopsida</taxon>
        <taxon>eudicotyledons</taxon>
        <taxon>Gunneridae</taxon>
        <taxon>Pentapetalae</taxon>
        <taxon>asterids</taxon>
        <taxon>lamiids</taxon>
        <taxon>Solanales</taxon>
        <taxon>Solanaceae</taxon>
        <taxon>Nicotianoideae</taxon>
        <taxon>Nicotianeae</taxon>
        <taxon>Nicotiana</taxon>
    </lineage>
</organism>
<protein>
    <submittedName>
        <fullName evidence="11">Transcription factor CYCLOIDEA-like</fullName>
    </submittedName>
    <submittedName>
        <fullName evidence="11">Uncharacterized protein LOC107792031</fullName>
    </submittedName>
</protein>
<dbReference type="PANTHER" id="PTHR31072:SF227">
    <property type="entry name" value="TRANSCRIPTION FACTOR TCP12-LIKE"/>
    <property type="match status" value="1"/>
</dbReference>
<feature type="region of interest" description="Disordered" evidence="7">
    <location>
        <begin position="193"/>
        <end position="271"/>
    </location>
</feature>
<evidence type="ECO:0000313" key="10">
    <source>
        <dbReference type="Proteomes" id="UP000790787"/>
    </source>
</evidence>
<feature type="domain" description="TCP" evidence="8">
    <location>
        <begin position="124"/>
        <end position="182"/>
    </location>
</feature>
<keyword evidence="3" id="KW-0805">Transcription regulation</keyword>
<dbReference type="OrthoDB" id="1896834at2759"/>
<dbReference type="GO" id="GO:0043565">
    <property type="term" value="F:sequence-specific DNA binding"/>
    <property type="evidence" value="ECO:0000318"/>
    <property type="project" value="GO_Central"/>
</dbReference>
<evidence type="ECO:0000256" key="5">
    <source>
        <dbReference type="ARBA" id="ARBA00023163"/>
    </source>
</evidence>
<dbReference type="PANTHER" id="PTHR31072">
    <property type="entry name" value="TRANSCRIPTION FACTOR TCP4-RELATED"/>
    <property type="match status" value="1"/>
</dbReference>
<dbReference type="Pfam" id="PF03634">
    <property type="entry name" value="TCP"/>
    <property type="match status" value="1"/>
</dbReference>
<dbReference type="OMA" id="WEINYAP"/>
<dbReference type="PROSITE" id="PS51370">
    <property type="entry name" value="R"/>
    <property type="match status" value="1"/>
</dbReference>
<keyword evidence="10" id="KW-1185">Reference proteome</keyword>
<comment type="subcellular location">
    <subcellularLocation>
        <location evidence="1">Nucleus</location>
    </subcellularLocation>
</comment>
<evidence type="ECO:0000256" key="1">
    <source>
        <dbReference type="ARBA" id="ARBA00004123"/>
    </source>
</evidence>
<dbReference type="KEGG" id="nta:107792031"/>
<dbReference type="RefSeq" id="XP_016469721.1">
    <property type="nucleotide sequence ID" value="XM_016614235.1"/>
</dbReference>
<feature type="domain" description="R" evidence="9">
    <location>
        <begin position="255"/>
        <end position="272"/>
    </location>
</feature>
<reference evidence="11" key="2">
    <citation type="submission" date="2025-08" db="UniProtKB">
        <authorList>
            <consortium name="RefSeq"/>
        </authorList>
    </citation>
    <scope>IDENTIFICATION</scope>
    <source>
        <tissue evidence="11">Leaf</tissue>
    </source>
</reference>
<sequence>MFPSGNSQEPFNPYTSKALLEKSFTYNHHQNPSSSSRQEDLASFLNFPSPFLDDHNNELPLNQILSHQHHQDQEAGDHHHVKESNFTHNISCEASKEEMSIEAAKTSSKKRNLSATPPRRRTGKKDRHSKICTAQGVRDRRVRLSLHIARKFFDLQDMLGFDKASKTIEWLFSKSNNAITELSENIPQKDYSDGNKIINSNSSSSEDQKSESLMSECEVLSRWEENSNNEGKERGKDINMNDRLSEMVQNNPHKRESRNKARARARERTKEKMMIKGLDKKCNKQWYETNPNSGTNILDHLGSSSNSGFLDQEYSNNNSYNNTSVNQEKDSPLEASSQSLEHPFISNYYANSTAAIGGLDSGNCFLGFLGNWEYAPMAYAGNPSSIYLANSSYQFQPLDQEKHLSCRHHRQE</sequence>
<evidence type="ECO:0000256" key="3">
    <source>
        <dbReference type="ARBA" id="ARBA00023015"/>
    </source>
</evidence>